<feature type="domain" description="Type II methyltransferase M.TaqI-like" evidence="6">
    <location>
        <begin position="433"/>
        <end position="584"/>
    </location>
</feature>
<dbReference type="PANTHER" id="PTHR33841">
    <property type="entry name" value="DNA METHYLTRANSFERASE YEEA-RELATED"/>
    <property type="match status" value="1"/>
</dbReference>
<reference evidence="7" key="1">
    <citation type="submission" date="2021-03" db="EMBL/GenBank/DDBJ databases">
        <authorList>
            <person name="Wang G."/>
        </authorList>
    </citation>
    <scope>NUCLEOTIDE SEQUENCE</scope>
    <source>
        <strain evidence="7">KCTC 12899</strain>
    </source>
</reference>
<accession>A0A8J7QAZ0</accession>
<dbReference type="InterPro" id="IPR029063">
    <property type="entry name" value="SAM-dependent_MTases_sf"/>
</dbReference>
<dbReference type="Pfam" id="PF07669">
    <property type="entry name" value="Eco57I"/>
    <property type="match status" value="1"/>
</dbReference>
<evidence type="ECO:0000256" key="2">
    <source>
        <dbReference type="ARBA" id="ARBA00022603"/>
    </source>
</evidence>
<keyword evidence="4" id="KW-0949">S-adenosyl-L-methionine</keyword>
<keyword evidence="2 7" id="KW-0489">Methyltransferase</keyword>
<evidence type="ECO:0000259" key="6">
    <source>
        <dbReference type="Pfam" id="PF07669"/>
    </source>
</evidence>
<dbReference type="PANTHER" id="PTHR33841:SF1">
    <property type="entry name" value="DNA METHYLTRANSFERASE A"/>
    <property type="match status" value="1"/>
</dbReference>
<evidence type="ECO:0000256" key="4">
    <source>
        <dbReference type="ARBA" id="ARBA00022691"/>
    </source>
</evidence>
<dbReference type="InterPro" id="IPR011639">
    <property type="entry name" value="MethylTrfase_TaqI-like_dom"/>
</dbReference>
<dbReference type="InterPro" id="IPR050953">
    <property type="entry name" value="N4_N6_ade-DNA_methylase"/>
</dbReference>
<dbReference type="EMBL" id="JAFREP010000032">
    <property type="protein sequence ID" value="MBO1322156.1"/>
    <property type="molecule type" value="Genomic_DNA"/>
</dbReference>
<comment type="caution">
    <text evidence="7">The sequence shown here is derived from an EMBL/GenBank/DDBJ whole genome shotgun (WGS) entry which is preliminary data.</text>
</comment>
<dbReference type="AlphaFoldDB" id="A0A8J7QAZ0"/>
<comment type="catalytic activity">
    <reaction evidence="5">
        <text>a 2'-deoxyadenosine in DNA + S-adenosyl-L-methionine = an N(6)-methyl-2'-deoxyadenosine in DNA + S-adenosyl-L-homocysteine + H(+)</text>
        <dbReference type="Rhea" id="RHEA:15197"/>
        <dbReference type="Rhea" id="RHEA-COMP:12418"/>
        <dbReference type="Rhea" id="RHEA-COMP:12419"/>
        <dbReference type="ChEBI" id="CHEBI:15378"/>
        <dbReference type="ChEBI" id="CHEBI:57856"/>
        <dbReference type="ChEBI" id="CHEBI:59789"/>
        <dbReference type="ChEBI" id="CHEBI:90615"/>
        <dbReference type="ChEBI" id="CHEBI:90616"/>
        <dbReference type="EC" id="2.1.1.72"/>
    </reaction>
</comment>
<dbReference type="GO" id="GO:0032259">
    <property type="term" value="P:methylation"/>
    <property type="evidence" value="ECO:0007669"/>
    <property type="project" value="UniProtKB-KW"/>
</dbReference>
<dbReference type="GO" id="GO:0003676">
    <property type="term" value="F:nucleic acid binding"/>
    <property type="evidence" value="ECO:0007669"/>
    <property type="project" value="InterPro"/>
</dbReference>
<protein>
    <recommendedName>
        <fullName evidence="1">site-specific DNA-methyltransferase (adenine-specific)</fullName>
        <ecNumber evidence="1">2.1.1.72</ecNumber>
    </recommendedName>
</protein>
<dbReference type="SUPFAM" id="SSF53335">
    <property type="entry name" value="S-adenosyl-L-methionine-dependent methyltransferases"/>
    <property type="match status" value="1"/>
</dbReference>
<sequence>MDMMHAETLVQHLLINPFNRDRYQAFLARLFGEPAAPAVPPRASLDPPIVAYAPMGVYTDPHGTNIGLFWVEVETLAALSQSRAELRRSVALLLADDRAVRHALVAVSAREDGGAAWQLSWFAAITDSAVTDTTTAPLRRVSFPAGPAEVVRFGLNQLGGLCCGDVGKPSLLALDNAFRTRDLAEAFSGEYQRFYRVIKARMESPVSEPGFDESAAAKKCLARLVFRYFLQRTGRAAESLADEVPRLPESFFSNERITAEGERGSGFFDVLARFPFSPQEDRPFDETVAVNPEMLGNLFEQMLGSHERTSKGTFYTPRETVQFMCREALIHYLNQMLSKDPAHGVSEEMVRAFVYRDQESHPCLDEAALVSLAPFLDQQLADVRVCDPAVGSGAFLLGMLHELVQTRRLLRGYLPETQRRSVCRLKEHAIRCCLHGVDIDAGAIDIAALRLELALAVDADSAETATFPRANGLLKTGNALLDHDPEGAAFAWRRDFAEVFAAGGFDILIGNPPYLDSENMARMNMNAMRARIKKAMNFTRGNWDLYIAFFERGLSLIADHGVLCLITPDKWLSKPFGTALREHIHDKLVFLVEVGRDVFETAKVDAVITALQPKPRERFTLGRLHAGRHEPIRQYRGASLTAPYAFDFLFSPHLDALCRLEQLDGRLGDVATCENACATADAYQLKTILKDAGAKGALPDGALKVVNTGTAGKFANRWGKTPMTYLKDRYQRPYVTRATFCQTFSGAYQKRALTPKLIIKGLTLLDASIDETGGLVPGKSTLVIHAPYLHFLHLVVNAELTFFYIKEKYRGSSYNQGVNFTKHMLNNLPLPRESRLAASPYAKILSDYLVILHQETRLADAVRAFFVGLVNGLIYELYVPRACEAAGIKLYDHLGALPSFGPDTPRGERIAMLQQVYHRFQNPDHPLFNGLKRLNTIALVRVVRGALGRSFVAF</sequence>
<evidence type="ECO:0000313" key="8">
    <source>
        <dbReference type="Proteomes" id="UP000664417"/>
    </source>
</evidence>
<evidence type="ECO:0000256" key="3">
    <source>
        <dbReference type="ARBA" id="ARBA00022679"/>
    </source>
</evidence>
<gene>
    <name evidence="7" type="ORF">J3U88_27020</name>
</gene>
<dbReference type="RefSeq" id="WP_207862129.1">
    <property type="nucleotide sequence ID" value="NZ_JAFREP010000032.1"/>
</dbReference>
<keyword evidence="3" id="KW-0808">Transferase</keyword>
<name>A0A8J7QAZ0_9BACT</name>
<dbReference type="PRINTS" id="PR00507">
    <property type="entry name" value="N12N6MTFRASE"/>
</dbReference>
<evidence type="ECO:0000256" key="1">
    <source>
        <dbReference type="ARBA" id="ARBA00011900"/>
    </source>
</evidence>
<proteinExistence type="predicted"/>
<evidence type="ECO:0000256" key="5">
    <source>
        <dbReference type="ARBA" id="ARBA00047942"/>
    </source>
</evidence>
<dbReference type="PROSITE" id="PS00092">
    <property type="entry name" value="N6_MTASE"/>
    <property type="match status" value="1"/>
</dbReference>
<dbReference type="Gene3D" id="3.40.50.150">
    <property type="entry name" value="Vaccinia Virus protein VP39"/>
    <property type="match status" value="1"/>
</dbReference>
<dbReference type="GO" id="GO:0006304">
    <property type="term" value="P:DNA modification"/>
    <property type="evidence" value="ECO:0007669"/>
    <property type="project" value="InterPro"/>
</dbReference>
<organism evidence="7 8">
    <name type="scientific">Acanthopleuribacter pedis</name>
    <dbReference type="NCBI Taxonomy" id="442870"/>
    <lineage>
        <taxon>Bacteria</taxon>
        <taxon>Pseudomonadati</taxon>
        <taxon>Acidobacteriota</taxon>
        <taxon>Holophagae</taxon>
        <taxon>Acanthopleuribacterales</taxon>
        <taxon>Acanthopleuribacteraceae</taxon>
        <taxon>Acanthopleuribacter</taxon>
    </lineage>
</organism>
<dbReference type="GO" id="GO:0009007">
    <property type="term" value="F:site-specific DNA-methyltransferase (adenine-specific) activity"/>
    <property type="evidence" value="ECO:0007669"/>
    <property type="project" value="UniProtKB-EC"/>
</dbReference>
<evidence type="ECO:0000313" key="7">
    <source>
        <dbReference type="EMBL" id="MBO1322156.1"/>
    </source>
</evidence>
<keyword evidence="8" id="KW-1185">Reference proteome</keyword>
<dbReference type="InterPro" id="IPR002052">
    <property type="entry name" value="DNA_methylase_N6_adenine_CS"/>
</dbReference>
<dbReference type="Proteomes" id="UP000664417">
    <property type="component" value="Unassembled WGS sequence"/>
</dbReference>
<dbReference type="EC" id="2.1.1.72" evidence="1"/>